<comment type="caution">
    <text evidence="2">The sequence shown here is derived from an EMBL/GenBank/DDBJ whole genome shotgun (WGS) entry which is preliminary data.</text>
</comment>
<dbReference type="Proteomes" id="UP001151760">
    <property type="component" value="Unassembled WGS sequence"/>
</dbReference>
<keyword evidence="3" id="KW-1185">Reference proteome</keyword>
<evidence type="ECO:0000313" key="3">
    <source>
        <dbReference type="Proteomes" id="UP001151760"/>
    </source>
</evidence>
<reference evidence="2" key="1">
    <citation type="journal article" date="2022" name="Int. J. Mol. Sci.">
        <title>Draft Genome of Tanacetum Coccineum: Genomic Comparison of Closely Related Tanacetum-Family Plants.</title>
        <authorList>
            <person name="Yamashiro T."/>
            <person name="Shiraishi A."/>
            <person name="Nakayama K."/>
            <person name="Satake H."/>
        </authorList>
    </citation>
    <scope>NUCLEOTIDE SEQUENCE</scope>
</reference>
<reference evidence="2" key="2">
    <citation type="submission" date="2022-01" db="EMBL/GenBank/DDBJ databases">
        <authorList>
            <person name="Yamashiro T."/>
            <person name="Shiraishi A."/>
            <person name="Satake H."/>
            <person name="Nakayama K."/>
        </authorList>
    </citation>
    <scope>NUCLEOTIDE SEQUENCE</scope>
</reference>
<evidence type="ECO:0000313" key="2">
    <source>
        <dbReference type="EMBL" id="GJT18636.1"/>
    </source>
</evidence>
<feature type="compositionally biased region" description="Basic and acidic residues" evidence="1">
    <location>
        <begin position="72"/>
        <end position="91"/>
    </location>
</feature>
<evidence type="ECO:0000256" key="1">
    <source>
        <dbReference type="SAM" id="MobiDB-lite"/>
    </source>
</evidence>
<proteinExistence type="predicted"/>
<dbReference type="EMBL" id="BQNB010013652">
    <property type="protein sequence ID" value="GJT18636.1"/>
    <property type="molecule type" value="Genomic_DNA"/>
</dbReference>
<sequence length="161" mass="18834">MENAQADSNPAKPNTSDDIDIELSKEFLRELKNNAYRGMFDEDVVDHIAKVLELLDLIKIPAHDEHDIEEGNELRQMKRKEDNKNDEQPNKRVCKAEKFEAIKYSLGPNETYIAIRRCEYNAWKRNEDGFSIRRIPDLVKEKSMIIDEEFTKSGYLEVLES</sequence>
<name>A0ABQ5BUV5_9ASTR</name>
<feature type="region of interest" description="Disordered" evidence="1">
    <location>
        <begin position="66"/>
        <end position="91"/>
    </location>
</feature>
<organism evidence="2 3">
    <name type="scientific">Tanacetum coccineum</name>
    <dbReference type="NCBI Taxonomy" id="301880"/>
    <lineage>
        <taxon>Eukaryota</taxon>
        <taxon>Viridiplantae</taxon>
        <taxon>Streptophyta</taxon>
        <taxon>Embryophyta</taxon>
        <taxon>Tracheophyta</taxon>
        <taxon>Spermatophyta</taxon>
        <taxon>Magnoliopsida</taxon>
        <taxon>eudicotyledons</taxon>
        <taxon>Gunneridae</taxon>
        <taxon>Pentapetalae</taxon>
        <taxon>asterids</taxon>
        <taxon>campanulids</taxon>
        <taxon>Asterales</taxon>
        <taxon>Asteraceae</taxon>
        <taxon>Asteroideae</taxon>
        <taxon>Anthemideae</taxon>
        <taxon>Anthemidinae</taxon>
        <taxon>Tanacetum</taxon>
    </lineage>
</organism>
<accession>A0ABQ5BUV5</accession>
<gene>
    <name evidence="2" type="ORF">Tco_0877342</name>
</gene>
<protein>
    <submittedName>
        <fullName evidence="2">Uncharacterized protein</fullName>
    </submittedName>
</protein>